<reference evidence="3" key="1">
    <citation type="journal article" date="2020" name="Stud. Mycol.">
        <title>101 Dothideomycetes genomes: a test case for predicting lifestyles and emergence of pathogens.</title>
        <authorList>
            <person name="Haridas S."/>
            <person name="Albert R."/>
            <person name="Binder M."/>
            <person name="Bloem J."/>
            <person name="Labutti K."/>
            <person name="Salamov A."/>
            <person name="Andreopoulos B."/>
            <person name="Baker S."/>
            <person name="Barry K."/>
            <person name="Bills G."/>
            <person name="Bluhm B."/>
            <person name="Cannon C."/>
            <person name="Castanera R."/>
            <person name="Culley D."/>
            <person name="Daum C."/>
            <person name="Ezra D."/>
            <person name="Gonzalez J."/>
            <person name="Henrissat B."/>
            <person name="Kuo A."/>
            <person name="Liang C."/>
            <person name="Lipzen A."/>
            <person name="Lutzoni F."/>
            <person name="Magnuson J."/>
            <person name="Mondo S."/>
            <person name="Nolan M."/>
            <person name="Ohm R."/>
            <person name="Pangilinan J."/>
            <person name="Park H.-J."/>
            <person name="Ramirez L."/>
            <person name="Alfaro M."/>
            <person name="Sun H."/>
            <person name="Tritt A."/>
            <person name="Yoshinaga Y."/>
            <person name="Zwiers L.-H."/>
            <person name="Turgeon B."/>
            <person name="Goodwin S."/>
            <person name="Spatafora J."/>
            <person name="Crous P."/>
            <person name="Grigoriev I."/>
        </authorList>
    </citation>
    <scope>NUCLEOTIDE SEQUENCE</scope>
    <source>
        <strain evidence="3">CBS 121739</strain>
    </source>
</reference>
<proteinExistence type="predicted"/>
<accession>A0A6A6WFT2</accession>
<evidence type="ECO:0000259" key="2">
    <source>
        <dbReference type="PROSITE" id="PS50022"/>
    </source>
</evidence>
<evidence type="ECO:0000313" key="4">
    <source>
        <dbReference type="Proteomes" id="UP000799437"/>
    </source>
</evidence>
<dbReference type="OrthoDB" id="2019572at2759"/>
<dbReference type="InterPro" id="IPR037293">
    <property type="entry name" value="Gal_Oxidase_central_sf"/>
</dbReference>
<dbReference type="SUPFAM" id="SSF49785">
    <property type="entry name" value="Galactose-binding domain-like"/>
    <property type="match status" value="2"/>
</dbReference>
<evidence type="ECO:0000313" key="3">
    <source>
        <dbReference type="EMBL" id="KAF2760457.1"/>
    </source>
</evidence>
<dbReference type="Proteomes" id="UP000799437">
    <property type="component" value="Unassembled WGS sequence"/>
</dbReference>
<dbReference type="PANTHER" id="PTHR32208">
    <property type="entry name" value="SECRETED PROTEIN-RELATED"/>
    <property type="match status" value="1"/>
</dbReference>
<dbReference type="Pfam" id="PF00754">
    <property type="entry name" value="F5_F8_type_C"/>
    <property type="match status" value="2"/>
</dbReference>
<keyword evidence="1" id="KW-0732">Signal</keyword>
<dbReference type="InterPro" id="IPR008979">
    <property type="entry name" value="Galactose-bd-like_sf"/>
</dbReference>
<dbReference type="InterPro" id="IPR013783">
    <property type="entry name" value="Ig-like_fold"/>
</dbReference>
<dbReference type="Pfam" id="PF09118">
    <property type="entry name" value="GO-like_E_set"/>
    <property type="match status" value="1"/>
</dbReference>
<dbReference type="Gene3D" id="2.130.10.80">
    <property type="entry name" value="Galactose oxidase/kelch, beta-propeller"/>
    <property type="match status" value="1"/>
</dbReference>
<dbReference type="Gene3D" id="2.60.120.260">
    <property type="entry name" value="Galactose-binding domain-like"/>
    <property type="match status" value="2"/>
</dbReference>
<dbReference type="Gene3D" id="2.60.40.10">
    <property type="entry name" value="Immunoglobulins"/>
    <property type="match status" value="1"/>
</dbReference>
<dbReference type="PROSITE" id="PS50022">
    <property type="entry name" value="FA58C_3"/>
    <property type="match status" value="2"/>
</dbReference>
<dbReference type="InterPro" id="IPR011043">
    <property type="entry name" value="Gal_Oxase/kelch_b-propeller"/>
</dbReference>
<gene>
    <name evidence="3" type="ORF">EJ05DRAFT_450168</name>
</gene>
<dbReference type="EMBL" id="ML996568">
    <property type="protein sequence ID" value="KAF2760457.1"/>
    <property type="molecule type" value="Genomic_DNA"/>
</dbReference>
<dbReference type="GeneID" id="54483416"/>
<dbReference type="AlphaFoldDB" id="A0A6A6WFT2"/>
<dbReference type="InterPro" id="IPR006652">
    <property type="entry name" value="Kelch_1"/>
</dbReference>
<dbReference type="SMART" id="SM00612">
    <property type="entry name" value="Kelch"/>
    <property type="match status" value="3"/>
</dbReference>
<dbReference type="CDD" id="cd02851">
    <property type="entry name" value="E_set_GO_C"/>
    <property type="match status" value="1"/>
</dbReference>
<name>A0A6A6WFT2_9PEZI</name>
<organism evidence="3 4">
    <name type="scientific">Pseudovirgaria hyperparasitica</name>
    <dbReference type="NCBI Taxonomy" id="470096"/>
    <lineage>
        <taxon>Eukaryota</taxon>
        <taxon>Fungi</taxon>
        <taxon>Dikarya</taxon>
        <taxon>Ascomycota</taxon>
        <taxon>Pezizomycotina</taxon>
        <taxon>Dothideomycetes</taxon>
        <taxon>Dothideomycetes incertae sedis</taxon>
        <taxon>Acrospermales</taxon>
        <taxon>Acrospermaceae</taxon>
        <taxon>Pseudovirgaria</taxon>
    </lineage>
</organism>
<dbReference type="InterPro" id="IPR015202">
    <property type="entry name" value="GO-like_E_set"/>
</dbReference>
<dbReference type="RefSeq" id="XP_033602908.1">
    <property type="nucleotide sequence ID" value="XM_033742362.1"/>
</dbReference>
<dbReference type="Pfam" id="PF01344">
    <property type="entry name" value="Kelch_1"/>
    <property type="match status" value="1"/>
</dbReference>
<feature type="signal peptide" evidence="1">
    <location>
        <begin position="1"/>
        <end position="20"/>
    </location>
</feature>
<dbReference type="SMART" id="SM00231">
    <property type="entry name" value="FA58C"/>
    <property type="match status" value="1"/>
</dbReference>
<keyword evidence="4" id="KW-1185">Reference proteome</keyword>
<sequence length="871" mass="94189">MLFQSHSLLLFSSLIPAAFPLGLQIGRDNWKIIADSQHAGNEAQKAIDGDRNTFWHSEYAPNAPLPHNVVVDMGEFHLVDGISILPRQDNFNNGNIGQHLVQLSGDGKTWGRPVALGQYRNDKGVKETSFVRKVARYVKITAVTEAQNAQNPWTSIAELNIHQVADPFINSQGFTFTADSEETARENGRASNLNDNLPYTIWHTNWSGNAPAHPHYLTINQNKRGLVGGIQYVPRQGIGAINQPENGRIGRYRIESSNDGQNWNTVKTGTWADDDTNKAAFWPAINVQYIRLVALSEAGNRGPWTSAGDVQLMFGSSLADHKAPSASLGVWSHTVDFPLVPAAAANLYDGAADEILVWSAFANDQFFQFNQGKTQVTIYNSTDSSMTPQEIANTQHDMFCPGLSMDSTGRFIVTGGNDAAKTSIYDPRTNQWQKGAEMNVPRGYQSSATLSNGNVFTLGGSWSGGHEVDKDGEVYNIKSNTWTKLPGARVAPTMTHDHGGRYRSDNHQWFFAWSNGNILHAGPSAAMNWIGTSGQGSINGAGNRAQDGDSMNGIAAMYDAPAGKILTAGGAANYQGDNAHARAHIITINGVGKNPSVQRIGDMKNARGFHTSVVLPDGTVIVLGGQTHVEPFTDTYAVTTPELFNPRDNSWTVLNSNAVPRTYHSTSLLLKDGSIFSAGGGLCGNCATNHFDGEVFLPPYLVNSDGTTKTRPVITSINGDSFAVGSQIQIKTDSAVTSIALMRLGSVTHTVNTDQRRIPFTVSGTSQTITIPNDPGVALPGYYYVFALNAAGVPSIARVVQITFTQQAAASSETLPTLQVLHTMPEPAPETSITDFLNVTMLTDLLPPLDDSLTHLTSIFKDVFDKREGQE</sequence>
<evidence type="ECO:0000256" key="1">
    <source>
        <dbReference type="SAM" id="SignalP"/>
    </source>
</evidence>
<dbReference type="PANTHER" id="PTHR32208:SF68">
    <property type="entry name" value="GALACTOSE OXIDASE"/>
    <property type="match status" value="1"/>
</dbReference>
<protein>
    <submittedName>
        <fullName evidence="3">Galactose oxidase</fullName>
    </submittedName>
</protein>
<dbReference type="SUPFAM" id="SSF81296">
    <property type="entry name" value="E set domains"/>
    <property type="match status" value="1"/>
</dbReference>
<feature type="chain" id="PRO_5025682737" evidence="1">
    <location>
        <begin position="21"/>
        <end position="871"/>
    </location>
</feature>
<dbReference type="InterPro" id="IPR014756">
    <property type="entry name" value="Ig_E-set"/>
</dbReference>
<dbReference type="InterPro" id="IPR000421">
    <property type="entry name" value="FA58C"/>
</dbReference>
<dbReference type="SUPFAM" id="SSF50965">
    <property type="entry name" value="Galactose oxidase, central domain"/>
    <property type="match status" value="1"/>
</dbReference>
<feature type="domain" description="F5/8 type C" evidence="2">
    <location>
        <begin position="16"/>
        <end position="144"/>
    </location>
</feature>
<feature type="domain" description="F5/8 type C" evidence="2">
    <location>
        <begin position="154"/>
        <end position="317"/>
    </location>
</feature>